<proteinExistence type="predicted"/>
<dbReference type="Proteomes" id="UP001190700">
    <property type="component" value="Unassembled WGS sequence"/>
</dbReference>
<accession>A0AAE0GRU5</accession>
<feature type="compositionally biased region" description="Polar residues" evidence="2">
    <location>
        <begin position="226"/>
        <end position="237"/>
    </location>
</feature>
<feature type="region of interest" description="Disordered" evidence="2">
    <location>
        <begin position="21"/>
        <end position="57"/>
    </location>
</feature>
<organism evidence="3 4">
    <name type="scientific">Cymbomonas tetramitiformis</name>
    <dbReference type="NCBI Taxonomy" id="36881"/>
    <lineage>
        <taxon>Eukaryota</taxon>
        <taxon>Viridiplantae</taxon>
        <taxon>Chlorophyta</taxon>
        <taxon>Pyramimonadophyceae</taxon>
        <taxon>Pyramimonadales</taxon>
        <taxon>Pyramimonadaceae</taxon>
        <taxon>Cymbomonas</taxon>
    </lineage>
</organism>
<evidence type="ECO:0008006" key="5">
    <source>
        <dbReference type="Google" id="ProtNLM"/>
    </source>
</evidence>
<feature type="coiled-coil region" evidence="1">
    <location>
        <begin position="260"/>
        <end position="309"/>
    </location>
</feature>
<feature type="region of interest" description="Disordered" evidence="2">
    <location>
        <begin position="198"/>
        <end position="237"/>
    </location>
</feature>
<comment type="caution">
    <text evidence="3">The sequence shown here is derived from an EMBL/GenBank/DDBJ whole genome shotgun (WGS) entry which is preliminary data.</text>
</comment>
<keyword evidence="1" id="KW-0175">Coiled coil</keyword>
<evidence type="ECO:0000313" key="3">
    <source>
        <dbReference type="EMBL" id="KAK3282878.1"/>
    </source>
</evidence>
<sequence>MSGLHSSSQDVFQVFNDSKHTIGDDARSLSSSRITDRRASIASSDEDDDEDEGNGLRNGDVVAFAANGIPYAVRQTAAVHSEHEPSPSTDVFEYVQTSVNEGISIAEPATHLVVIKQGRWLGFRSTAASGKLLQARKRGVSKLCFFNFNFGIFEQWETDDEPSGGGWSTALMRLRNRRLNNFVLTVEVMKVPLSLQYGGSEPNSGLPPPTQTASPEIRSSSKRPQDTPTSDMRQSNVMRSMSGVLIKEWSSFVLKEVRARQEVEGQMAELNLEMESIRTTVREEVTSLVAEWQTELKELIAELHRARKLARIQKGKTITKVMWARRYTRITSTIFESWWDALYFRQQYAELSKRNTRLRLMHLLSAWARRAWDSKRLKHKQRLTTTKNASILLTRCLHGWHQKGILNRRHARLTSFFITKCAEITLKKCLTNWFSWVHDRQSQKLAAEEKAAAFNENLLKGAFFFWCIWWEERCQRREFVFRSLAKISLQLRKVSFCQWTEFRQSMLAARKRVLRFQAAQSRRSMPKCFYNWLRQVDMLRLKEGRMEEFSRKTMQKMLMFCLTKWKVYVFECKTRMVHFVQALRRMKRNFLSMYFFYWSRMIQEQRTDRAASERCVVLLHRRRIRKVLGAWACAGGGDGNAINVEQVILRMRQLHFARAFCGWRSATQTAVHWRGLARIMVKRMLLRMELSAFNRWECFLSNKKQIRRKVNIILKRWTALTLMSAFYGLCSTVVPHMGRA</sequence>
<evidence type="ECO:0000313" key="4">
    <source>
        <dbReference type="Proteomes" id="UP001190700"/>
    </source>
</evidence>
<gene>
    <name evidence="3" type="ORF">CYMTET_9405</name>
</gene>
<feature type="compositionally biased region" description="Acidic residues" evidence="2">
    <location>
        <begin position="44"/>
        <end position="53"/>
    </location>
</feature>
<keyword evidence="4" id="KW-1185">Reference proteome</keyword>
<evidence type="ECO:0000256" key="2">
    <source>
        <dbReference type="SAM" id="MobiDB-lite"/>
    </source>
</evidence>
<dbReference type="AlphaFoldDB" id="A0AAE0GRU5"/>
<dbReference type="EMBL" id="LGRX02003117">
    <property type="protein sequence ID" value="KAK3282878.1"/>
    <property type="molecule type" value="Genomic_DNA"/>
</dbReference>
<protein>
    <recommendedName>
        <fullName evidence="5">Sfi1 spindle body domain-containing protein</fullName>
    </recommendedName>
</protein>
<reference evidence="3 4" key="1">
    <citation type="journal article" date="2015" name="Genome Biol. Evol.">
        <title>Comparative Genomics of a Bacterivorous Green Alga Reveals Evolutionary Causalities and Consequences of Phago-Mixotrophic Mode of Nutrition.</title>
        <authorList>
            <person name="Burns J.A."/>
            <person name="Paasch A."/>
            <person name="Narechania A."/>
            <person name="Kim E."/>
        </authorList>
    </citation>
    <scope>NUCLEOTIDE SEQUENCE [LARGE SCALE GENOMIC DNA]</scope>
    <source>
        <strain evidence="3 4">PLY_AMNH</strain>
    </source>
</reference>
<evidence type="ECO:0000256" key="1">
    <source>
        <dbReference type="SAM" id="Coils"/>
    </source>
</evidence>
<name>A0AAE0GRU5_9CHLO</name>